<comment type="caution">
    <text evidence="8">The sequence shown here is derived from an EMBL/GenBank/DDBJ whole genome shotgun (WGS) entry which is preliminary data.</text>
</comment>
<feature type="transmembrane region" description="Helical" evidence="6">
    <location>
        <begin position="261"/>
        <end position="280"/>
    </location>
</feature>
<protein>
    <submittedName>
        <fullName evidence="8">DMT family transporter</fullName>
    </submittedName>
</protein>
<evidence type="ECO:0000256" key="2">
    <source>
        <dbReference type="ARBA" id="ARBA00009853"/>
    </source>
</evidence>
<feature type="transmembrane region" description="Helical" evidence="6">
    <location>
        <begin position="128"/>
        <end position="145"/>
    </location>
</feature>
<dbReference type="Proteomes" id="UP001198571">
    <property type="component" value="Unassembled WGS sequence"/>
</dbReference>
<feature type="transmembrane region" description="Helical" evidence="6">
    <location>
        <begin position="151"/>
        <end position="173"/>
    </location>
</feature>
<comment type="similarity">
    <text evidence="2">Belongs to the drug/metabolite transporter (DMT) superfamily. 10 TMS drug/metabolite exporter (DME) (TC 2.A.7.3) family.</text>
</comment>
<dbReference type="InterPro" id="IPR037185">
    <property type="entry name" value="EmrE-like"/>
</dbReference>
<evidence type="ECO:0000256" key="5">
    <source>
        <dbReference type="ARBA" id="ARBA00023136"/>
    </source>
</evidence>
<accession>A0ABS8CGH7</accession>
<dbReference type="Pfam" id="PF00892">
    <property type="entry name" value="EamA"/>
    <property type="match status" value="1"/>
</dbReference>
<evidence type="ECO:0000256" key="3">
    <source>
        <dbReference type="ARBA" id="ARBA00022692"/>
    </source>
</evidence>
<feature type="transmembrane region" description="Helical" evidence="6">
    <location>
        <begin position="286"/>
        <end position="305"/>
    </location>
</feature>
<gene>
    <name evidence="8" type="ORF">H0485_00560</name>
</gene>
<name>A0ABS8CGH7_9RHOB</name>
<feature type="transmembrane region" description="Helical" evidence="6">
    <location>
        <begin position="12"/>
        <end position="29"/>
    </location>
</feature>
<keyword evidence="5 6" id="KW-0472">Membrane</keyword>
<evidence type="ECO:0000256" key="6">
    <source>
        <dbReference type="SAM" id="Phobius"/>
    </source>
</evidence>
<feature type="transmembrane region" description="Helical" evidence="6">
    <location>
        <begin position="101"/>
        <end position="121"/>
    </location>
</feature>
<evidence type="ECO:0000313" key="8">
    <source>
        <dbReference type="EMBL" id="MCB5408497.1"/>
    </source>
</evidence>
<reference evidence="8 9" key="1">
    <citation type="submission" date="2020-07" db="EMBL/GenBank/DDBJ databases">
        <title>Pseudogemmobacter sp. nov., isolated from poultry manure in Taiwan.</title>
        <authorList>
            <person name="Lin S.-Y."/>
            <person name="Tang Y.-S."/>
            <person name="Young C.-C."/>
        </authorList>
    </citation>
    <scope>NUCLEOTIDE SEQUENCE [LARGE SCALE GENOMIC DNA]</scope>
    <source>
        <strain evidence="8 9">CC-YST710</strain>
    </source>
</reference>
<evidence type="ECO:0000256" key="4">
    <source>
        <dbReference type="ARBA" id="ARBA00022989"/>
    </source>
</evidence>
<dbReference type="InterPro" id="IPR000620">
    <property type="entry name" value="EamA_dom"/>
</dbReference>
<sequence>MPAPQPAARDRTLAAAGLVTTYAFMLGFSDNYVRVVAAESGLWQFHLSRGLIAMALMLVLARLIGMKLRPKRLWAVAVRGGLQGFGVLIYFAAIAVLPVPVAAAGLFTAPIFVLLISALIFGERIGPVSILAVIMGFLGVLLVLGPSAFSGVSLVTTLLPVAGGLVYAFAMIATRRLCAEEEAGALVAAFFIALGLFGIIGLIVLQIWPLQPEPGPAGFVARGWVMPDLTYLAWMTMHAGVVALGTWFCTRAYLIADTGRVSVMEYVMLPAAAFWGYAIWGEVLGWQAWVGIALIAIAGGLITLAPKEAGAGLPAPQPLP</sequence>
<evidence type="ECO:0000259" key="7">
    <source>
        <dbReference type="Pfam" id="PF00892"/>
    </source>
</evidence>
<proteinExistence type="inferred from homology"/>
<evidence type="ECO:0000313" key="9">
    <source>
        <dbReference type="Proteomes" id="UP001198571"/>
    </source>
</evidence>
<dbReference type="EMBL" id="JACDXX010000001">
    <property type="protein sequence ID" value="MCB5408497.1"/>
    <property type="molecule type" value="Genomic_DNA"/>
</dbReference>
<dbReference type="RefSeq" id="WP_226933370.1">
    <property type="nucleotide sequence ID" value="NZ_JACDXX010000001.1"/>
</dbReference>
<feature type="transmembrane region" description="Helical" evidence="6">
    <location>
        <begin position="185"/>
        <end position="209"/>
    </location>
</feature>
<feature type="transmembrane region" description="Helical" evidence="6">
    <location>
        <begin position="41"/>
        <end position="61"/>
    </location>
</feature>
<feature type="transmembrane region" description="Helical" evidence="6">
    <location>
        <begin position="229"/>
        <end position="249"/>
    </location>
</feature>
<feature type="transmembrane region" description="Helical" evidence="6">
    <location>
        <begin position="73"/>
        <end position="95"/>
    </location>
</feature>
<keyword evidence="4 6" id="KW-1133">Transmembrane helix</keyword>
<feature type="domain" description="EamA" evidence="7">
    <location>
        <begin position="18"/>
        <end position="144"/>
    </location>
</feature>
<dbReference type="PANTHER" id="PTHR22911:SF6">
    <property type="entry name" value="SOLUTE CARRIER FAMILY 35 MEMBER G1"/>
    <property type="match status" value="1"/>
</dbReference>
<organism evidence="8 9">
    <name type="scientific">Pseudogemmobacter faecipullorum</name>
    <dbReference type="NCBI Taxonomy" id="2755041"/>
    <lineage>
        <taxon>Bacteria</taxon>
        <taxon>Pseudomonadati</taxon>
        <taxon>Pseudomonadota</taxon>
        <taxon>Alphaproteobacteria</taxon>
        <taxon>Rhodobacterales</taxon>
        <taxon>Paracoccaceae</taxon>
        <taxon>Pseudogemmobacter</taxon>
    </lineage>
</organism>
<keyword evidence="3 6" id="KW-0812">Transmembrane</keyword>
<dbReference type="PANTHER" id="PTHR22911">
    <property type="entry name" value="ACYL-MALONYL CONDENSING ENZYME-RELATED"/>
    <property type="match status" value="1"/>
</dbReference>
<comment type="subcellular location">
    <subcellularLocation>
        <location evidence="1">Membrane</location>
        <topology evidence="1">Multi-pass membrane protein</topology>
    </subcellularLocation>
</comment>
<dbReference type="SUPFAM" id="SSF103481">
    <property type="entry name" value="Multidrug resistance efflux transporter EmrE"/>
    <property type="match status" value="2"/>
</dbReference>
<evidence type="ECO:0000256" key="1">
    <source>
        <dbReference type="ARBA" id="ARBA00004141"/>
    </source>
</evidence>
<keyword evidence="9" id="KW-1185">Reference proteome</keyword>